<keyword evidence="1" id="KW-0472">Membrane</keyword>
<organism evidence="2 3">
    <name type="scientific">Didymella exigua CBS 183.55</name>
    <dbReference type="NCBI Taxonomy" id="1150837"/>
    <lineage>
        <taxon>Eukaryota</taxon>
        <taxon>Fungi</taxon>
        <taxon>Dikarya</taxon>
        <taxon>Ascomycota</taxon>
        <taxon>Pezizomycotina</taxon>
        <taxon>Dothideomycetes</taxon>
        <taxon>Pleosporomycetidae</taxon>
        <taxon>Pleosporales</taxon>
        <taxon>Pleosporineae</taxon>
        <taxon>Didymellaceae</taxon>
        <taxon>Didymella</taxon>
    </lineage>
</organism>
<keyword evidence="1" id="KW-0812">Transmembrane</keyword>
<protein>
    <submittedName>
        <fullName evidence="2">Uncharacterized protein</fullName>
    </submittedName>
</protein>
<keyword evidence="3" id="KW-1185">Reference proteome</keyword>
<dbReference type="RefSeq" id="XP_033454247.1">
    <property type="nucleotide sequence ID" value="XM_033590554.1"/>
</dbReference>
<dbReference type="AlphaFoldDB" id="A0A6A5S2M5"/>
<dbReference type="Proteomes" id="UP000800082">
    <property type="component" value="Unassembled WGS sequence"/>
</dbReference>
<feature type="transmembrane region" description="Helical" evidence="1">
    <location>
        <begin position="33"/>
        <end position="53"/>
    </location>
</feature>
<sequence length="56" mass="6200">MTTTERCIPLASSCRVQIQYSGFSGRSYARPAAAARGSTLLLVFTSISWVMYVHRT</sequence>
<name>A0A6A5S2M5_9PLEO</name>
<evidence type="ECO:0000313" key="2">
    <source>
        <dbReference type="EMBL" id="KAF1933999.1"/>
    </source>
</evidence>
<keyword evidence="1" id="KW-1133">Transmembrane helix</keyword>
<evidence type="ECO:0000313" key="3">
    <source>
        <dbReference type="Proteomes" id="UP000800082"/>
    </source>
</evidence>
<evidence type="ECO:0000256" key="1">
    <source>
        <dbReference type="SAM" id="Phobius"/>
    </source>
</evidence>
<dbReference type="EMBL" id="ML978956">
    <property type="protein sequence ID" value="KAF1933999.1"/>
    <property type="molecule type" value="Genomic_DNA"/>
</dbReference>
<dbReference type="GeneID" id="54348222"/>
<reference evidence="2" key="1">
    <citation type="journal article" date="2020" name="Stud. Mycol.">
        <title>101 Dothideomycetes genomes: a test case for predicting lifestyles and emergence of pathogens.</title>
        <authorList>
            <person name="Haridas S."/>
            <person name="Albert R."/>
            <person name="Binder M."/>
            <person name="Bloem J."/>
            <person name="Labutti K."/>
            <person name="Salamov A."/>
            <person name="Andreopoulos B."/>
            <person name="Baker S."/>
            <person name="Barry K."/>
            <person name="Bills G."/>
            <person name="Bluhm B."/>
            <person name="Cannon C."/>
            <person name="Castanera R."/>
            <person name="Culley D."/>
            <person name="Daum C."/>
            <person name="Ezra D."/>
            <person name="Gonzalez J."/>
            <person name="Henrissat B."/>
            <person name="Kuo A."/>
            <person name="Liang C."/>
            <person name="Lipzen A."/>
            <person name="Lutzoni F."/>
            <person name="Magnuson J."/>
            <person name="Mondo S."/>
            <person name="Nolan M."/>
            <person name="Ohm R."/>
            <person name="Pangilinan J."/>
            <person name="Park H.-J."/>
            <person name="Ramirez L."/>
            <person name="Alfaro M."/>
            <person name="Sun H."/>
            <person name="Tritt A."/>
            <person name="Yoshinaga Y."/>
            <person name="Zwiers L.-H."/>
            <person name="Turgeon B."/>
            <person name="Goodwin S."/>
            <person name="Spatafora J."/>
            <person name="Crous P."/>
            <person name="Grigoriev I."/>
        </authorList>
    </citation>
    <scope>NUCLEOTIDE SEQUENCE</scope>
    <source>
        <strain evidence="2">CBS 183.55</strain>
    </source>
</reference>
<accession>A0A6A5S2M5</accession>
<gene>
    <name evidence="2" type="ORF">M421DRAFT_415051</name>
</gene>
<proteinExistence type="predicted"/>